<name>A0A6A5UXR7_9PLEO</name>
<proteinExistence type="predicted"/>
<evidence type="ECO:0000313" key="3">
    <source>
        <dbReference type="Proteomes" id="UP000800036"/>
    </source>
</evidence>
<evidence type="ECO:0000256" key="1">
    <source>
        <dbReference type="SAM" id="MobiDB-lite"/>
    </source>
</evidence>
<feature type="region of interest" description="Disordered" evidence="1">
    <location>
        <begin position="111"/>
        <end position="133"/>
    </location>
</feature>
<dbReference type="EMBL" id="ML976707">
    <property type="protein sequence ID" value="KAF1969615.1"/>
    <property type="molecule type" value="Genomic_DNA"/>
</dbReference>
<protein>
    <submittedName>
        <fullName evidence="2">Uncharacterized protein</fullName>
    </submittedName>
</protein>
<dbReference type="AlphaFoldDB" id="A0A6A5UXR7"/>
<feature type="compositionally biased region" description="Polar residues" evidence="1">
    <location>
        <begin position="111"/>
        <end position="120"/>
    </location>
</feature>
<accession>A0A6A5UXR7</accession>
<reference evidence="2" key="1">
    <citation type="journal article" date="2020" name="Stud. Mycol.">
        <title>101 Dothideomycetes genomes: a test case for predicting lifestyles and emergence of pathogens.</title>
        <authorList>
            <person name="Haridas S."/>
            <person name="Albert R."/>
            <person name="Binder M."/>
            <person name="Bloem J."/>
            <person name="Labutti K."/>
            <person name="Salamov A."/>
            <person name="Andreopoulos B."/>
            <person name="Baker S."/>
            <person name="Barry K."/>
            <person name="Bills G."/>
            <person name="Bluhm B."/>
            <person name="Cannon C."/>
            <person name="Castanera R."/>
            <person name="Culley D."/>
            <person name="Daum C."/>
            <person name="Ezra D."/>
            <person name="Gonzalez J."/>
            <person name="Henrissat B."/>
            <person name="Kuo A."/>
            <person name="Liang C."/>
            <person name="Lipzen A."/>
            <person name="Lutzoni F."/>
            <person name="Magnuson J."/>
            <person name="Mondo S."/>
            <person name="Nolan M."/>
            <person name="Ohm R."/>
            <person name="Pangilinan J."/>
            <person name="Park H.-J."/>
            <person name="Ramirez L."/>
            <person name="Alfaro M."/>
            <person name="Sun H."/>
            <person name="Tritt A."/>
            <person name="Yoshinaga Y."/>
            <person name="Zwiers L.-H."/>
            <person name="Turgeon B."/>
            <person name="Goodwin S."/>
            <person name="Spatafora J."/>
            <person name="Crous P."/>
            <person name="Grigoriev I."/>
        </authorList>
    </citation>
    <scope>NUCLEOTIDE SEQUENCE</scope>
    <source>
        <strain evidence="2">CBS 107.79</strain>
    </source>
</reference>
<sequence>MVPQEFKRGKMMPFRSEDEGWAMPYMLMIKIHKFTPPLPDDHRLAARKHNTERKRPLLLIPAFAKLTASIKLPMMHWSRLPRGTSKAKATAIKKTSSLSRMHMALRFCSSVNNTTAPPSESRTRTSRSTNIQRQHISDIRRGHEVKEHMRGHSLVSSHWRHTHRYKNPYGLNALQGRVPKTNGGVLY</sequence>
<evidence type="ECO:0000313" key="2">
    <source>
        <dbReference type="EMBL" id="KAF1969615.1"/>
    </source>
</evidence>
<gene>
    <name evidence="2" type="ORF">BU23DRAFT_571344</name>
</gene>
<keyword evidence="3" id="KW-1185">Reference proteome</keyword>
<dbReference type="Proteomes" id="UP000800036">
    <property type="component" value="Unassembled WGS sequence"/>
</dbReference>
<organism evidence="2 3">
    <name type="scientific">Bimuria novae-zelandiae CBS 107.79</name>
    <dbReference type="NCBI Taxonomy" id="1447943"/>
    <lineage>
        <taxon>Eukaryota</taxon>
        <taxon>Fungi</taxon>
        <taxon>Dikarya</taxon>
        <taxon>Ascomycota</taxon>
        <taxon>Pezizomycotina</taxon>
        <taxon>Dothideomycetes</taxon>
        <taxon>Pleosporomycetidae</taxon>
        <taxon>Pleosporales</taxon>
        <taxon>Massarineae</taxon>
        <taxon>Didymosphaeriaceae</taxon>
        <taxon>Bimuria</taxon>
    </lineage>
</organism>